<organism evidence="2 3">
    <name type="scientific">Cristinia sonorae</name>
    <dbReference type="NCBI Taxonomy" id="1940300"/>
    <lineage>
        <taxon>Eukaryota</taxon>
        <taxon>Fungi</taxon>
        <taxon>Dikarya</taxon>
        <taxon>Basidiomycota</taxon>
        <taxon>Agaricomycotina</taxon>
        <taxon>Agaricomycetes</taxon>
        <taxon>Agaricomycetidae</taxon>
        <taxon>Agaricales</taxon>
        <taxon>Pleurotineae</taxon>
        <taxon>Stephanosporaceae</taxon>
        <taxon>Cristinia</taxon>
    </lineage>
</organism>
<evidence type="ECO:0000313" key="3">
    <source>
        <dbReference type="Proteomes" id="UP000813824"/>
    </source>
</evidence>
<feature type="compositionally biased region" description="Low complexity" evidence="1">
    <location>
        <begin position="293"/>
        <end position="311"/>
    </location>
</feature>
<feature type="region of interest" description="Disordered" evidence="1">
    <location>
        <begin position="328"/>
        <end position="480"/>
    </location>
</feature>
<feature type="region of interest" description="Disordered" evidence="1">
    <location>
        <begin position="228"/>
        <end position="248"/>
    </location>
</feature>
<comment type="caution">
    <text evidence="2">The sequence shown here is derived from an EMBL/GenBank/DDBJ whole genome shotgun (WGS) entry which is preliminary data.</text>
</comment>
<proteinExistence type="predicted"/>
<accession>A0A8K0UF03</accession>
<gene>
    <name evidence="2" type="ORF">BXZ70DRAFT_1012711</name>
</gene>
<dbReference type="AlphaFoldDB" id="A0A8K0UF03"/>
<name>A0A8K0UF03_9AGAR</name>
<dbReference type="EMBL" id="JAEVFJ010000058">
    <property type="protein sequence ID" value="KAH8078733.1"/>
    <property type="molecule type" value="Genomic_DNA"/>
</dbReference>
<reference evidence="2" key="1">
    <citation type="journal article" date="2021" name="New Phytol.">
        <title>Evolutionary innovations through gain and loss of genes in the ectomycorrhizal Boletales.</title>
        <authorList>
            <person name="Wu G."/>
            <person name="Miyauchi S."/>
            <person name="Morin E."/>
            <person name="Kuo A."/>
            <person name="Drula E."/>
            <person name="Varga T."/>
            <person name="Kohler A."/>
            <person name="Feng B."/>
            <person name="Cao Y."/>
            <person name="Lipzen A."/>
            <person name="Daum C."/>
            <person name="Hundley H."/>
            <person name="Pangilinan J."/>
            <person name="Johnson J."/>
            <person name="Barry K."/>
            <person name="LaButti K."/>
            <person name="Ng V."/>
            <person name="Ahrendt S."/>
            <person name="Min B."/>
            <person name="Choi I.G."/>
            <person name="Park H."/>
            <person name="Plett J.M."/>
            <person name="Magnuson J."/>
            <person name="Spatafora J.W."/>
            <person name="Nagy L.G."/>
            <person name="Henrissat B."/>
            <person name="Grigoriev I.V."/>
            <person name="Yang Z.L."/>
            <person name="Xu J."/>
            <person name="Martin F.M."/>
        </authorList>
    </citation>
    <scope>NUCLEOTIDE SEQUENCE</scope>
    <source>
        <strain evidence="2">KKN 215</strain>
    </source>
</reference>
<feature type="compositionally biased region" description="Basic and acidic residues" evidence="1">
    <location>
        <begin position="373"/>
        <end position="384"/>
    </location>
</feature>
<feature type="region of interest" description="Disordered" evidence="1">
    <location>
        <begin position="277"/>
        <end position="311"/>
    </location>
</feature>
<keyword evidence="3" id="KW-1185">Reference proteome</keyword>
<dbReference type="Proteomes" id="UP000813824">
    <property type="component" value="Unassembled WGS sequence"/>
</dbReference>
<protein>
    <submittedName>
        <fullName evidence="2">Uncharacterized protein</fullName>
    </submittedName>
</protein>
<feature type="region of interest" description="Disordered" evidence="1">
    <location>
        <begin position="57"/>
        <end position="92"/>
    </location>
</feature>
<evidence type="ECO:0000256" key="1">
    <source>
        <dbReference type="SAM" id="MobiDB-lite"/>
    </source>
</evidence>
<feature type="compositionally biased region" description="Basic residues" evidence="1">
    <location>
        <begin position="437"/>
        <end position="446"/>
    </location>
</feature>
<sequence>MSLGSSYLAAWGPAVQEKGHQEVQDAWDEVPPNALCPVLPAHPRPCAALSSVLRPYAQRPPNHYDPSSEPSRPYEAAEAGSAENDACRNTDVSGGPSWSSRWWLASSLLTLVPTTALTDPSSVRPVLSSSPSGPSDCPVLRASLCPSSVRPNYRPCAALSLRPVPRPYARTTDRAPLCPSVPSLVRTPERPYARTTVRPNDRPCAALSLRPVPRPYARTTDLSSLLTRSVPPSIRPTAQQPSERPYARTTDRALLCPSVPSLPRPYARTTDLSSLLTRSVPPSIRPTAQQPSVRTPNLRPVRPVLPPSLVRTPERPTVLTLVRAPLCPSVPRPYARTPERPTCPPSSPSVPRAAASPRRRRASCWGSSRARRRGGEEGVREGEGKRRKKEGKRRKKEGKRRKKEGKRRKKEGKRRKKEGRVEEGGAGGGARSAVPRPHLRPSHSPRRPGGGGRAFKTRTPWAGSQAEEGGLDPDRAGGEG</sequence>
<feature type="compositionally biased region" description="Basic residues" evidence="1">
    <location>
        <begin position="385"/>
        <end position="418"/>
    </location>
</feature>
<evidence type="ECO:0000313" key="2">
    <source>
        <dbReference type="EMBL" id="KAH8078733.1"/>
    </source>
</evidence>